<evidence type="ECO:0000313" key="3">
    <source>
        <dbReference type="EMBL" id="GMA91244.1"/>
    </source>
</evidence>
<dbReference type="Proteomes" id="UP001157069">
    <property type="component" value="Unassembled WGS sequence"/>
</dbReference>
<gene>
    <name evidence="3" type="ORF">GCM10025869_17730</name>
</gene>
<feature type="domain" description="Ig-like" evidence="2">
    <location>
        <begin position="59"/>
        <end position="78"/>
    </location>
</feature>
<dbReference type="InterPro" id="IPR022038">
    <property type="entry name" value="Ig-like_bact"/>
</dbReference>
<comment type="caution">
    <text evidence="3">The sequence shown here is derived from an EMBL/GenBank/DDBJ whole genome shotgun (WGS) entry which is preliminary data.</text>
</comment>
<evidence type="ECO:0000256" key="1">
    <source>
        <dbReference type="SAM" id="Phobius"/>
    </source>
</evidence>
<dbReference type="EMBL" id="BSVA01000001">
    <property type="protein sequence ID" value="GMA91244.1"/>
    <property type="molecule type" value="Genomic_DNA"/>
</dbReference>
<proteinExistence type="predicted"/>
<name>A0ABQ6JTC4_9MICO</name>
<reference evidence="4" key="1">
    <citation type="journal article" date="2019" name="Int. J. Syst. Evol. Microbiol.">
        <title>The Global Catalogue of Microorganisms (GCM) 10K type strain sequencing project: providing services to taxonomists for standard genome sequencing and annotation.</title>
        <authorList>
            <consortium name="The Broad Institute Genomics Platform"/>
            <consortium name="The Broad Institute Genome Sequencing Center for Infectious Disease"/>
            <person name="Wu L."/>
            <person name="Ma J."/>
        </authorList>
    </citation>
    <scope>NUCLEOTIDE SEQUENCE [LARGE SCALE GENOMIC DNA]</scope>
    <source>
        <strain evidence="4">NBRC 108755</strain>
    </source>
</reference>
<evidence type="ECO:0000313" key="4">
    <source>
        <dbReference type="Proteomes" id="UP001157069"/>
    </source>
</evidence>
<feature type="domain" description="Ig-like" evidence="2">
    <location>
        <begin position="107"/>
        <end position="170"/>
    </location>
</feature>
<keyword evidence="1" id="KW-0472">Membrane</keyword>
<protein>
    <recommendedName>
        <fullName evidence="2">Ig-like domain-containing protein</fullName>
    </recommendedName>
</protein>
<sequence length="317" mass="33674">MDATAPVIALYGIVDGGRYAVGEELFVEYQCGDATSGLVGDDCTADLPDGARVDTTTPGDYTFAIRATDLAGNTTRIVRSYSVVAPDTTDPVVEVDVPAEPASGWYLDTVTVRFTASDESGIRRIHYEYDTTQGTVSRDIEAETAEVTFDRSQYYTLSYWAEDNAGNRSEGRDLHLYVDATAPWINLVSPDEDELSILPNGHFAQHERVVIDFSCDDDASGIASCDATTPDGQLLPTGTPGTHELRIVATDVAGHRTERVVSYTVDAAAPNGNGVVGRGAPRLASTGAEGLVGGVALAVLLLGAGAVLAIRRRVRTR</sequence>
<organism evidence="3 4">
    <name type="scientific">Homoserinibacter gongjuensis</name>
    <dbReference type="NCBI Taxonomy" id="1162968"/>
    <lineage>
        <taxon>Bacteria</taxon>
        <taxon>Bacillati</taxon>
        <taxon>Actinomycetota</taxon>
        <taxon>Actinomycetes</taxon>
        <taxon>Micrococcales</taxon>
        <taxon>Microbacteriaceae</taxon>
        <taxon>Homoserinibacter</taxon>
    </lineage>
</organism>
<evidence type="ECO:0000259" key="2">
    <source>
        <dbReference type="Pfam" id="PF12245"/>
    </source>
</evidence>
<accession>A0ABQ6JTC4</accession>
<keyword evidence="1" id="KW-1133">Transmembrane helix</keyword>
<keyword evidence="1" id="KW-0812">Transmembrane</keyword>
<dbReference type="Pfam" id="PF12245">
    <property type="entry name" value="Big_3_2"/>
    <property type="match status" value="2"/>
</dbReference>
<dbReference type="RefSeq" id="WP_284299496.1">
    <property type="nucleotide sequence ID" value="NZ_BSVA01000001.1"/>
</dbReference>
<feature type="transmembrane region" description="Helical" evidence="1">
    <location>
        <begin position="291"/>
        <end position="310"/>
    </location>
</feature>
<keyword evidence="4" id="KW-1185">Reference proteome</keyword>